<dbReference type="PANTHER" id="PTHR43788">
    <property type="entry name" value="DNA2/NAM7 HELICASE FAMILY MEMBER"/>
    <property type="match status" value="1"/>
</dbReference>
<sequence>MPAAIKAEVQTVVYHNPDNGYAVVRVRAKDEPGIVTVVGCLGQLQPGEFLEIEGEWKTHPKFGRQLEASHFKQTYPATEHGVVRFLKSSLKGVGEKTAEALVKQFGVAVLDILDTDPERLRAVKGITKKRLEGMVESWRTQREVKSLIVFLHSHEVPPTYASRIFKLYGAQSEEKLRQNPYELAYLIRGIGFRTADAMALKLGFAEDAPERVEAALAYVLISKGERGGHMFCPKEQLLRECSRMLGLDDLALLEEGLEALERKKRVHVEDLPEQNVEQAVFLMSGYRAEREIAQRLFGLVSHPAPVSRAEVKRALPAIETALGFDLSPEQREAVFEACVNKVFIITGGPGTGKTTITRAIVAALSRLKLKVKLAAPTGRAAKRLSEATGETAQTLHRLLLYSPEHGFYHCEDQKLSAEVLLVDEVSMLDAGLFLALLRALPATCRLVLVGDVNQLPSVGAGNVLSDLIKSGAVPKAVLTHIFRQAQESAIVVNAHRFNAGQFPVASGKEPPDADFYWIPQDNPQKVQEMIVEMVTARIPERFGLDPMRDVQVLTPMHKGEVGTSALNQLLQERLNPRRGVEIKRGYAVFRPGDRVLQLRNNYDKDVFNGDLGWVSDVDPEDGSLSVDFDGNLVPFDATELEDLTLAYAVSVHKSQGCEYPAVVVPVVTQHYVLLMRNLLYTALTRARRLAVFIGSEKALATGLANITSGQRMTHLMHRIRHIFTGNALR</sequence>
<evidence type="ECO:0000256" key="1">
    <source>
        <dbReference type="ARBA" id="ARBA00022741"/>
    </source>
</evidence>
<dbReference type="InterPro" id="IPR041451">
    <property type="entry name" value="RecD2_SH13"/>
</dbReference>
<dbReference type="SUPFAM" id="SSF52540">
    <property type="entry name" value="P-loop containing nucleoside triphosphate hydrolases"/>
    <property type="match status" value="1"/>
</dbReference>
<dbReference type="InterPro" id="IPR050534">
    <property type="entry name" value="Coronavir_polyprotein_1ab"/>
</dbReference>
<organism evidence="4 5">
    <name type="scientific">Humidesulfovibrio mexicanus</name>
    <dbReference type="NCBI Taxonomy" id="147047"/>
    <lineage>
        <taxon>Bacteria</taxon>
        <taxon>Pseudomonadati</taxon>
        <taxon>Thermodesulfobacteriota</taxon>
        <taxon>Desulfovibrionia</taxon>
        <taxon>Desulfovibrionales</taxon>
        <taxon>Desulfovibrionaceae</taxon>
        <taxon>Humidesulfovibrio</taxon>
    </lineage>
</organism>
<reference evidence="4 5" key="1">
    <citation type="submission" date="2017-06" db="EMBL/GenBank/DDBJ databases">
        <authorList>
            <person name="Kim H.J."/>
            <person name="Triplett B.A."/>
        </authorList>
    </citation>
    <scope>NUCLEOTIDE SEQUENCE [LARGE SCALE GENOMIC DNA]</scope>
    <source>
        <strain evidence="4 5">DSM 13116</strain>
    </source>
</reference>
<dbReference type="InterPro" id="IPR010994">
    <property type="entry name" value="RuvA_2-like"/>
</dbReference>
<dbReference type="Pfam" id="PF14520">
    <property type="entry name" value="HHH_5"/>
    <property type="match status" value="1"/>
</dbReference>
<evidence type="ECO:0000313" key="4">
    <source>
        <dbReference type="EMBL" id="SNR62436.1"/>
    </source>
</evidence>
<dbReference type="InterPro" id="IPR027417">
    <property type="entry name" value="P-loop_NTPase"/>
</dbReference>
<dbReference type="GO" id="GO:0017116">
    <property type="term" value="F:single-stranded DNA helicase activity"/>
    <property type="evidence" value="ECO:0007669"/>
    <property type="project" value="TreeGrafter"/>
</dbReference>
<name>A0A238XTQ4_9BACT</name>
<dbReference type="PANTHER" id="PTHR43788:SF6">
    <property type="entry name" value="DNA HELICASE B"/>
    <property type="match status" value="1"/>
</dbReference>
<dbReference type="OrthoDB" id="9763659at2"/>
<dbReference type="InterPro" id="IPR055446">
    <property type="entry name" value="RecD2_N_OB"/>
</dbReference>
<dbReference type="GO" id="GO:0009338">
    <property type="term" value="C:exodeoxyribonuclease V complex"/>
    <property type="evidence" value="ECO:0007669"/>
    <property type="project" value="TreeGrafter"/>
</dbReference>
<protein>
    <submittedName>
        <fullName evidence="4">Exodeoxyribonuclease V alpha subunit</fullName>
    </submittedName>
</protein>
<dbReference type="GO" id="GO:0006310">
    <property type="term" value="P:DNA recombination"/>
    <property type="evidence" value="ECO:0007669"/>
    <property type="project" value="InterPro"/>
</dbReference>
<evidence type="ECO:0000259" key="3">
    <source>
        <dbReference type="SMART" id="SM00382"/>
    </source>
</evidence>
<dbReference type="Pfam" id="PF13538">
    <property type="entry name" value="UvrD_C_2"/>
    <property type="match status" value="1"/>
</dbReference>
<dbReference type="CDD" id="cd18809">
    <property type="entry name" value="SF1_C_RecD"/>
    <property type="match status" value="1"/>
</dbReference>
<dbReference type="SMART" id="SM00382">
    <property type="entry name" value="AAA"/>
    <property type="match status" value="1"/>
</dbReference>
<dbReference type="Proteomes" id="UP000198324">
    <property type="component" value="Unassembled WGS sequence"/>
</dbReference>
<dbReference type="GO" id="GO:0005524">
    <property type="term" value="F:ATP binding"/>
    <property type="evidence" value="ECO:0007669"/>
    <property type="project" value="UniProtKB-KW"/>
</dbReference>
<dbReference type="RefSeq" id="WP_089271259.1">
    <property type="nucleotide sequence ID" value="NZ_FZOC01000001.1"/>
</dbReference>
<dbReference type="InterPro" id="IPR006345">
    <property type="entry name" value="RecD2"/>
</dbReference>
<dbReference type="Pfam" id="PF18335">
    <property type="entry name" value="SH3_13"/>
    <property type="match status" value="1"/>
</dbReference>
<dbReference type="Gene3D" id="1.10.10.2220">
    <property type="match status" value="1"/>
</dbReference>
<dbReference type="InterPro" id="IPR027785">
    <property type="entry name" value="UvrD-like_helicase_C"/>
</dbReference>
<dbReference type="GO" id="GO:0003677">
    <property type="term" value="F:DNA binding"/>
    <property type="evidence" value="ECO:0007669"/>
    <property type="project" value="InterPro"/>
</dbReference>
<dbReference type="InterPro" id="IPR003593">
    <property type="entry name" value="AAA+_ATPase"/>
</dbReference>
<feature type="domain" description="AAA+ ATPase" evidence="3">
    <location>
        <begin position="339"/>
        <end position="487"/>
    </location>
</feature>
<dbReference type="Gene3D" id="1.10.150.20">
    <property type="entry name" value="5' to 3' exonuclease, C-terminal subdomain"/>
    <property type="match status" value="1"/>
</dbReference>
<dbReference type="GO" id="GO:0043139">
    <property type="term" value="F:5'-3' DNA helicase activity"/>
    <property type="evidence" value="ECO:0007669"/>
    <property type="project" value="InterPro"/>
</dbReference>
<keyword evidence="1" id="KW-0547">Nucleotide-binding</keyword>
<dbReference type="Gene3D" id="3.40.50.300">
    <property type="entry name" value="P-loop containing nucleotide triphosphate hydrolases"/>
    <property type="match status" value="2"/>
</dbReference>
<gene>
    <name evidence="4" type="ORF">SAMN04488503_0440</name>
</gene>
<dbReference type="SUPFAM" id="SSF47781">
    <property type="entry name" value="RuvA domain 2-like"/>
    <property type="match status" value="1"/>
</dbReference>
<dbReference type="NCBIfam" id="TIGR01448">
    <property type="entry name" value="recD_rel"/>
    <property type="match status" value="1"/>
</dbReference>
<evidence type="ECO:0000256" key="2">
    <source>
        <dbReference type="ARBA" id="ARBA00022840"/>
    </source>
</evidence>
<dbReference type="InterPro" id="IPR029493">
    <property type="entry name" value="RecD2-like_HHH"/>
</dbReference>
<keyword evidence="2" id="KW-0067">ATP-binding</keyword>
<proteinExistence type="inferred from homology"/>
<dbReference type="Pfam" id="PF14490">
    <property type="entry name" value="HHH_RecD2"/>
    <property type="match status" value="1"/>
</dbReference>
<dbReference type="CDD" id="cd17933">
    <property type="entry name" value="DEXSc_RecD-like"/>
    <property type="match status" value="1"/>
</dbReference>
<dbReference type="Gene3D" id="2.30.30.940">
    <property type="match status" value="1"/>
</dbReference>
<evidence type="ECO:0000313" key="5">
    <source>
        <dbReference type="Proteomes" id="UP000198324"/>
    </source>
</evidence>
<keyword evidence="5" id="KW-1185">Reference proteome</keyword>
<dbReference type="HAMAP" id="MF_01488">
    <property type="entry name" value="RecD2"/>
    <property type="match status" value="1"/>
</dbReference>
<dbReference type="Pfam" id="PF23139">
    <property type="entry name" value="OB_YrrC"/>
    <property type="match status" value="1"/>
</dbReference>
<dbReference type="AlphaFoldDB" id="A0A238XTQ4"/>
<dbReference type="EMBL" id="FZOC01000001">
    <property type="protein sequence ID" value="SNR62436.1"/>
    <property type="molecule type" value="Genomic_DNA"/>
</dbReference>
<dbReference type="Pfam" id="PF13245">
    <property type="entry name" value="AAA_19"/>
    <property type="match status" value="1"/>
</dbReference>
<accession>A0A238XTQ4</accession>